<proteinExistence type="inferred from homology"/>
<dbReference type="Gene3D" id="3.40.50.300">
    <property type="entry name" value="P-loop containing nucleotide triphosphate hydrolases"/>
    <property type="match status" value="2"/>
</dbReference>
<dbReference type="GO" id="GO:0043139">
    <property type="term" value="F:5'-3' DNA helicase activity"/>
    <property type="evidence" value="ECO:0007669"/>
    <property type="project" value="UniProtKB-EC"/>
</dbReference>
<organism evidence="12">
    <name type="scientific">Desulfitobacterium hafniense</name>
    <name type="common">Desulfitobacterium frappieri</name>
    <dbReference type="NCBI Taxonomy" id="49338"/>
    <lineage>
        <taxon>Bacteria</taxon>
        <taxon>Bacillati</taxon>
        <taxon>Bacillota</taxon>
        <taxon>Clostridia</taxon>
        <taxon>Eubacteriales</taxon>
        <taxon>Desulfitobacteriaceae</taxon>
        <taxon>Desulfitobacterium</taxon>
    </lineage>
</organism>
<comment type="catalytic activity">
    <reaction evidence="7">
        <text>ATP + H2O = ADP + phosphate + H(+)</text>
        <dbReference type="Rhea" id="RHEA:13065"/>
        <dbReference type="ChEBI" id="CHEBI:15377"/>
        <dbReference type="ChEBI" id="CHEBI:15378"/>
        <dbReference type="ChEBI" id="CHEBI:30616"/>
        <dbReference type="ChEBI" id="CHEBI:43474"/>
        <dbReference type="ChEBI" id="CHEBI:456216"/>
        <dbReference type="EC" id="5.6.2.3"/>
    </reaction>
</comment>
<evidence type="ECO:0000256" key="2">
    <source>
        <dbReference type="ARBA" id="ARBA00022722"/>
    </source>
</evidence>
<sequence>MIKGKIVVIDIETTGFDIYNDEIIEFAALCIEEGEEAEAFSVLISPRRQVPERILRLTGISPEELKQAGSLQAYRDKILDLFQDAIIVGHNVEFDLGFLEQALTIHFENTLWDTLEIARILYPNMPKYKLGDLTKSLGLTPLEKAHRALFDARAAWELLQACWEKGLTLDLGFYQRALALAGNARVAGFLRELEKTVKRKFPERLIRTDLVLYEQDLGLFEELEEEETFSEDVGWIESCFSSGGILENKLKSYESRLGQLQMAKAVGESLTGSTHIVIEAGTGTGKSYAYLIPGLWWSKKTGKKVVVATHTIPLQEQIFKKDLPLLAQVLPFSFRGALLKGKSNYICLKRWSFTLGVTAELAPGERLALLSVMVWLRETTTGDWQEVSQIPSLNKLWGSLNCEEESCIPGKCSHANRCYMLQSRKRAEEADLIIVNHSLLFSDIKTEKNILPEYHELIIDEAHHLHQAALEQLGNEISLEQISRVLNLLSRSMAGSFYGNVKARAQVWERLLSVALWERFRGYLEKLPEACDELYQQAEELFATFAQIVGNELSYRLTVHCHQESWWPTVAVQIENLLGRLKIITDLLKAMLNLLDAQDDEDSAALAHEISGRIRNLEEMRECFVLAQQVDQPTRVSWLEQSNRILLKTSPVDVSNLLKEKLFAPLDCAVLTSATISIANSFQHFLREIGLDESTPSLLVDSPFDYERQMQLLVVKDLVDVKHCDLFNTEEVALFISEVTERMQGRTLVLFTSHRFLREIHLPLSRYLGGSGIELLAQGIDGGRQAILEAFLNNSRSVLLGASSFWEGIDIPGDALSCVILVKLPFGPPNRPLIAARSEYLEAQGRNPFYEFLLPEAVLRFKQGFGRLIRSKSDRGLVILCDGRVIHKRYGRHFLSSLPVKTHIRTSRSQILDKIDLWFDEEYQKELLL</sequence>
<dbReference type="SMART" id="SM00487">
    <property type="entry name" value="DEXDc"/>
    <property type="match status" value="1"/>
</dbReference>
<protein>
    <recommendedName>
        <fullName evidence="8 9">3'-5' exonuclease DinG</fullName>
        <ecNumber evidence="8 9">3.1.-.-</ecNumber>
    </recommendedName>
</protein>
<dbReference type="PANTHER" id="PTHR11472">
    <property type="entry name" value="DNA REPAIR DEAD HELICASE RAD3/XP-D SUBFAMILY MEMBER"/>
    <property type="match status" value="1"/>
</dbReference>
<dbReference type="InterPro" id="IPR045028">
    <property type="entry name" value="DinG/Rad3-like"/>
</dbReference>
<dbReference type="GO" id="GO:0003677">
    <property type="term" value="F:DNA binding"/>
    <property type="evidence" value="ECO:0007669"/>
    <property type="project" value="InterPro"/>
</dbReference>
<comment type="similarity">
    <text evidence="8 9">Belongs to the helicase family. DinG subfamily. Type 2 sub-subfamily.</text>
</comment>
<dbReference type="InterPro" id="IPR011545">
    <property type="entry name" value="DEAD/DEAH_box_helicase_dom"/>
</dbReference>
<dbReference type="EC" id="3.1.-.-" evidence="8 9"/>
<dbReference type="GO" id="GO:0006260">
    <property type="term" value="P:DNA replication"/>
    <property type="evidence" value="ECO:0007669"/>
    <property type="project" value="InterPro"/>
</dbReference>
<keyword evidence="12" id="KW-0548">Nucleotidyltransferase</keyword>
<evidence type="ECO:0000256" key="6">
    <source>
        <dbReference type="ARBA" id="ARBA00022840"/>
    </source>
</evidence>
<feature type="domain" description="Helicase ATP-binding" evidence="10">
    <location>
        <begin position="267"/>
        <end position="486"/>
    </location>
</feature>
<gene>
    <name evidence="8 9" type="primary">dinG</name>
    <name evidence="12" type="ORF">DPCES_2056</name>
</gene>
<keyword evidence="4 8" id="KW-0378">Hydrolase</keyword>
<dbReference type="SMART" id="SM00491">
    <property type="entry name" value="HELICc2"/>
    <property type="match status" value="1"/>
</dbReference>
<feature type="domain" description="Helicase ATP-binding" evidence="11">
    <location>
        <begin position="245"/>
        <end position="515"/>
    </location>
</feature>
<evidence type="ECO:0000256" key="3">
    <source>
        <dbReference type="ARBA" id="ARBA00022741"/>
    </source>
</evidence>
<dbReference type="PROSITE" id="PS51192">
    <property type="entry name" value="HELICASE_ATP_BIND_1"/>
    <property type="match status" value="1"/>
</dbReference>
<keyword evidence="6 8" id="KW-0067">ATP-binding</keyword>
<dbReference type="GO" id="GO:0003887">
    <property type="term" value="F:DNA-directed DNA polymerase activity"/>
    <property type="evidence" value="ECO:0007669"/>
    <property type="project" value="InterPro"/>
</dbReference>
<evidence type="ECO:0000256" key="4">
    <source>
        <dbReference type="ARBA" id="ARBA00022801"/>
    </source>
</evidence>
<keyword evidence="3 8" id="KW-0547">Nucleotide-binding</keyword>
<dbReference type="NCBIfam" id="TIGR01407">
    <property type="entry name" value="dinG_rel"/>
    <property type="match status" value="1"/>
</dbReference>
<dbReference type="InterPro" id="IPR014013">
    <property type="entry name" value="Helic_SF1/SF2_ATP-bd_DinG/Rad3"/>
</dbReference>
<evidence type="ECO:0000259" key="10">
    <source>
        <dbReference type="PROSITE" id="PS51192"/>
    </source>
</evidence>
<dbReference type="SMART" id="SM00479">
    <property type="entry name" value="EXOIII"/>
    <property type="match status" value="1"/>
</dbReference>
<evidence type="ECO:0000256" key="9">
    <source>
        <dbReference type="RuleBase" id="RU364106"/>
    </source>
</evidence>
<dbReference type="Pfam" id="PF00929">
    <property type="entry name" value="RNase_T"/>
    <property type="match status" value="1"/>
</dbReference>
<dbReference type="HAMAP" id="MF_02206">
    <property type="entry name" value="DinG_exonucl"/>
    <property type="match status" value="1"/>
</dbReference>
<dbReference type="EMBL" id="LK996017">
    <property type="protein sequence ID" value="CDX01943.1"/>
    <property type="molecule type" value="Genomic_DNA"/>
</dbReference>
<feature type="short sequence motif" description="DEAH box" evidence="8">
    <location>
        <begin position="460"/>
        <end position="463"/>
    </location>
</feature>
<evidence type="ECO:0000313" key="12">
    <source>
        <dbReference type="EMBL" id="CDX01943.1"/>
    </source>
</evidence>
<evidence type="ECO:0000256" key="1">
    <source>
        <dbReference type="ARBA" id="ARBA00001966"/>
    </source>
</evidence>
<dbReference type="PROSITE" id="PS51193">
    <property type="entry name" value="HELICASE_ATP_BIND_2"/>
    <property type="match status" value="1"/>
</dbReference>
<dbReference type="PATRIC" id="fig|49338.4.peg.2214"/>
<dbReference type="FunFam" id="3.30.420.10:FF:000045">
    <property type="entry name" value="3'-5' exonuclease DinG"/>
    <property type="match status" value="1"/>
</dbReference>
<dbReference type="GO" id="GO:0005524">
    <property type="term" value="F:ATP binding"/>
    <property type="evidence" value="ECO:0007669"/>
    <property type="project" value="UniProtKB-UniRule"/>
</dbReference>
<accession>A0A098AZD1</accession>
<dbReference type="InterPro" id="IPR006054">
    <property type="entry name" value="DnaQ"/>
</dbReference>
<dbReference type="InterPro" id="IPR012337">
    <property type="entry name" value="RNaseH-like_sf"/>
</dbReference>
<keyword evidence="2 8" id="KW-0540">Nuclease</keyword>
<reference evidence="12" key="1">
    <citation type="submission" date="2014-07" db="EMBL/GenBank/DDBJ databases">
        <authorList>
            <person name="Hornung V.Bastian."/>
        </authorList>
    </citation>
    <scope>NUCLEOTIDE SEQUENCE</scope>
    <source>
        <strain evidence="12">PCE-S</strain>
    </source>
</reference>
<dbReference type="SUPFAM" id="SSF52540">
    <property type="entry name" value="P-loop containing nucleoside triphosphate hydrolases"/>
    <property type="match status" value="1"/>
</dbReference>
<dbReference type="Pfam" id="PF00270">
    <property type="entry name" value="DEAD"/>
    <property type="match status" value="1"/>
</dbReference>
<comment type="function">
    <text evidence="8 9">3'-5' exonuclease.</text>
</comment>
<evidence type="ECO:0000256" key="8">
    <source>
        <dbReference type="HAMAP-Rule" id="MF_02206"/>
    </source>
</evidence>
<dbReference type="RefSeq" id="WP_005811978.1">
    <property type="nucleotide sequence ID" value="NZ_CABKQQ010000036.1"/>
</dbReference>
<dbReference type="Gene3D" id="3.30.420.10">
    <property type="entry name" value="Ribonuclease H-like superfamily/Ribonuclease H"/>
    <property type="match status" value="1"/>
</dbReference>
<dbReference type="GO" id="GO:0008408">
    <property type="term" value="F:3'-5' exonuclease activity"/>
    <property type="evidence" value="ECO:0007669"/>
    <property type="project" value="UniProtKB-UniRule"/>
</dbReference>
<keyword evidence="5 8" id="KW-0269">Exonuclease</keyword>
<dbReference type="InterPro" id="IPR006555">
    <property type="entry name" value="ATP-dep_Helicase_C"/>
</dbReference>
<dbReference type="SUPFAM" id="SSF53098">
    <property type="entry name" value="Ribonuclease H-like"/>
    <property type="match status" value="1"/>
</dbReference>
<dbReference type="GO" id="GO:0016887">
    <property type="term" value="F:ATP hydrolysis activity"/>
    <property type="evidence" value="ECO:0007669"/>
    <property type="project" value="RHEA"/>
</dbReference>
<evidence type="ECO:0000256" key="7">
    <source>
        <dbReference type="ARBA" id="ARBA00048954"/>
    </source>
</evidence>
<dbReference type="InterPro" id="IPR006310">
    <property type="entry name" value="DinG"/>
</dbReference>
<feature type="binding site" evidence="8">
    <location>
        <begin position="280"/>
        <end position="287"/>
    </location>
    <ligand>
        <name>ATP</name>
        <dbReference type="ChEBI" id="CHEBI:30616"/>
    </ligand>
</feature>
<dbReference type="CDD" id="cd06127">
    <property type="entry name" value="DEDDh"/>
    <property type="match status" value="1"/>
</dbReference>
<dbReference type="InterPro" id="IPR036397">
    <property type="entry name" value="RNaseH_sf"/>
</dbReference>
<dbReference type="AlphaFoldDB" id="A0A098AZD1"/>
<comment type="cofactor">
    <cofactor evidence="1">
        <name>[4Fe-4S] cluster</name>
        <dbReference type="ChEBI" id="CHEBI:49883"/>
    </cofactor>
</comment>
<dbReference type="InterPro" id="IPR014001">
    <property type="entry name" value="Helicase_ATP-bd"/>
</dbReference>
<dbReference type="NCBIfam" id="TIGR00573">
    <property type="entry name" value="dnaq"/>
    <property type="match status" value="1"/>
</dbReference>
<name>A0A098AZD1_DESHA</name>
<dbReference type="InterPro" id="IPR027417">
    <property type="entry name" value="P-loop_NTPase"/>
</dbReference>
<keyword evidence="12" id="KW-0808">Transferase</keyword>
<evidence type="ECO:0000259" key="11">
    <source>
        <dbReference type="PROSITE" id="PS51193"/>
    </source>
</evidence>
<dbReference type="PANTHER" id="PTHR11472:SF34">
    <property type="entry name" value="REGULATOR OF TELOMERE ELONGATION HELICASE 1"/>
    <property type="match status" value="1"/>
</dbReference>
<dbReference type="InterPro" id="IPR013520">
    <property type="entry name" value="Ribonucl_H"/>
</dbReference>
<evidence type="ECO:0000256" key="5">
    <source>
        <dbReference type="ARBA" id="ARBA00022839"/>
    </source>
</evidence>
<dbReference type="Pfam" id="PF13307">
    <property type="entry name" value="Helicase_C_2"/>
    <property type="match status" value="1"/>
</dbReference>